<dbReference type="RefSeq" id="WP_185255825.1">
    <property type="nucleotide sequence ID" value="NZ_AP023368.1"/>
</dbReference>
<keyword evidence="2" id="KW-1133">Transmembrane helix</keyword>
<keyword evidence="5" id="KW-1185">Reference proteome</keyword>
<keyword evidence="2" id="KW-0472">Membrane</keyword>
<keyword evidence="2" id="KW-0812">Transmembrane</keyword>
<gene>
    <name evidence="4" type="ORF">bsdcttw_31610</name>
</gene>
<feature type="domain" description="Cell envelope-related transcriptional attenuator" evidence="3">
    <location>
        <begin position="169"/>
        <end position="326"/>
    </location>
</feature>
<dbReference type="NCBIfam" id="TIGR00350">
    <property type="entry name" value="lytR_cpsA_psr"/>
    <property type="match status" value="1"/>
</dbReference>
<dbReference type="Pfam" id="PF03816">
    <property type="entry name" value="LytR_cpsA_psr"/>
    <property type="match status" value="1"/>
</dbReference>
<dbReference type="EMBL" id="AP023368">
    <property type="protein sequence ID" value="BCK00121.1"/>
    <property type="molecule type" value="Genomic_DNA"/>
</dbReference>
<dbReference type="InterPro" id="IPR050922">
    <property type="entry name" value="LytR/CpsA/Psr_CW_biosynth"/>
</dbReference>
<evidence type="ECO:0000259" key="3">
    <source>
        <dbReference type="Pfam" id="PF03816"/>
    </source>
</evidence>
<sequence length="413" mass="45809">MQKPETGTNENIITEELHKTLEEDPLGMQILIRGQEDELLNDITESLKEQVAAEIAPKGKLKQNSRKKHRGLKAVLVSVVLAIVVILVIIITPFGRGILFDAVSSYAYGKMVHDENSTIHQETSGPTLTPTDVPTATPTAAGITEQEDKTVNILLLGEEAINSGIANGRTDIMMIATLDKKGKCIKLTSLMRDMLVQIPGFRDNKLNAAYEYGGVPLLYETLSTNFGIHLDGYMLVGFDTFEDIIDKLGGVTITLTRNEADYLNSTNYISKEEYRHVTTGTQVLNGNQALGYCRIRYVATGDHELNDFGRTSRQRIVLNAIYEKYKTKSLPELALLANSILPDITTDLSKEQFTTYLKELTEIQGNDLMTLRIPADNMYDVGTVRGMSVLIPDMKENTTLLQNFINEGTGDKK</sequence>
<name>A0A7I8DNZ6_9FIRM</name>
<evidence type="ECO:0000256" key="1">
    <source>
        <dbReference type="ARBA" id="ARBA00006068"/>
    </source>
</evidence>
<dbReference type="PANTHER" id="PTHR33392:SF6">
    <property type="entry name" value="POLYISOPRENYL-TEICHOIC ACID--PEPTIDOGLYCAN TEICHOIC ACID TRANSFERASE TAGU"/>
    <property type="match status" value="1"/>
</dbReference>
<feature type="transmembrane region" description="Helical" evidence="2">
    <location>
        <begin position="74"/>
        <end position="95"/>
    </location>
</feature>
<dbReference type="InterPro" id="IPR004474">
    <property type="entry name" value="LytR_CpsA_psr"/>
</dbReference>
<dbReference type="Proteomes" id="UP000515703">
    <property type="component" value="Chromosome"/>
</dbReference>
<proteinExistence type="inferred from homology"/>
<organism evidence="4 5">
    <name type="scientific">Anaerocolumna chitinilytica</name>
    <dbReference type="NCBI Taxonomy" id="1727145"/>
    <lineage>
        <taxon>Bacteria</taxon>
        <taxon>Bacillati</taxon>
        <taxon>Bacillota</taxon>
        <taxon>Clostridia</taxon>
        <taxon>Lachnospirales</taxon>
        <taxon>Lachnospiraceae</taxon>
        <taxon>Anaerocolumna</taxon>
    </lineage>
</organism>
<evidence type="ECO:0000313" key="4">
    <source>
        <dbReference type="EMBL" id="BCK00121.1"/>
    </source>
</evidence>
<dbReference type="PANTHER" id="PTHR33392">
    <property type="entry name" value="POLYISOPRENYL-TEICHOIC ACID--PEPTIDOGLYCAN TEICHOIC ACID TRANSFERASE TAGU"/>
    <property type="match status" value="1"/>
</dbReference>
<reference evidence="4 5" key="2">
    <citation type="submission" date="2020-08" db="EMBL/GenBank/DDBJ databases">
        <authorList>
            <person name="Ueki A."/>
            <person name="Tonouchi A."/>
        </authorList>
    </citation>
    <scope>NUCLEOTIDE SEQUENCE [LARGE SCALE GENOMIC DNA]</scope>
    <source>
        <strain evidence="4 5">CTTW</strain>
    </source>
</reference>
<protein>
    <recommendedName>
        <fullName evidence="3">Cell envelope-related transcriptional attenuator domain-containing protein</fullName>
    </recommendedName>
</protein>
<evidence type="ECO:0000313" key="5">
    <source>
        <dbReference type="Proteomes" id="UP000515703"/>
    </source>
</evidence>
<reference evidence="4 5" key="1">
    <citation type="submission" date="2020-08" db="EMBL/GenBank/DDBJ databases">
        <title>Draft genome sequencing of an Anaerocolumna strain isolated from anoxic soil subjected to BSD treatment.</title>
        <authorList>
            <person name="Uek A."/>
            <person name="Tonouchi A."/>
        </authorList>
    </citation>
    <scope>NUCLEOTIDE SEQUENCE [LARGE SCALE GENOMIC DNA]</scope>
    <source>
        <strain evidence="4 5">CTTW</strain>
    </source>
</reference>
<evidence type="ECO:0000256" key="2">
    <source>
        <dbReference type="SAM" id="Phobius"/>
    </source>
</evidence>
<dbReference type="AlphaFoldDB" id="A0A7I8DNZ6"/>
<dbReference type="KEGG" id="acht:bsdcttw_31610"/>
<accession>A0A7I8DNZ6</accession>
<dbReference type="Gene3D" id="3.40.630.190">
    <property type="entry name" value="LCP protein"/>
    <property type="match status" value="1"/>
</dbReference>
<comment type="similarity">
    <text evidence="1">Belongs to the LytR/CpsA/Psr (LCP) family.</text>
</comment>